<name>A0ABU7MD15_9ACTN</name>
<comment type="caution">
    <text evidence="2">The sequence shown here is derived from an EMBL/GenBank/DDBJ whole genome shotgun (WGS) entry which is preliminary data.</text>
</comment>
<organism evidence="2 3">
    <name type="scientific">Gordonia sesuvii</name>
    <dbReference type="NCBI Taxonomy" id="3116777"/>
    <lineage>
        <taxon>Bacteria</taxon>
        <taxon>Bacillati</taxon>
        <taxon>Actinomycetota</taxon>
        <taxon>Actinomycetes</taxon>
        <taxon>Mycobacteriales</taxon>
        <taxon>Gordoniaceae</taxon>
        <taxon>Gordonia</taxon>
    </lineage>
</organism>
<evidence type="ECO:0000256" key="1">
    <source>
        <dbReference type="SAM" id="MobiDB-lite"/>
    </source>
</evidence>
<protein>
    <submittedName>
        <fullName evidence="2">Uncharacterized protein</fullName>
    </submittedName>
</protein>
<keyword evidence="3" id="KW-1185">Reference proteome</keyword>
<sequence length="451" mass="42803">MPVSIPDVPAMMNMTVQEMIEATPLGPILDTSVADVLSGHGLPALPALPPPGAPLPGLPPLPPIDLSLLVKPLTDLLGGFGTGNLSGADFDPSAIFEGLSQVLQTSMSMSSGAVKALDKLWSGTASTAAVGKSAAASADTANVSTQGTGMSIDIQAAAGIVGAGLAAVQAIIAATITKIAGTIPLIMTPPGQGLAVAFASEGLAEATAQVAVTRAQLLGPTAKMTANGAPVAVTGAPTAAGGAQSPFAVASAVLDGVAPAVSSASELPSMIASPVSGMLSAARADPYPGSGAATGSAAGRPGGPGGGGGAGGAGGMSRAGGGGGVGGVGGGASPLAPRPFMTPTVGMTEPAASGPAQMARGGVASTGAMPASMAPMAGAGAARGAGASNEEHQVPDYLVTEDNGQAVVGELPDVVPAVIGQEDQAQAAPESPDIELRLGPPPGGTPPTTDT</sequence>
<feature type="compositionally biased region" description="Gly residues" evidence="1">
    <location>
        <begin position="300"/>
        <end position="332"/>
    </location>
</feature>
<proteinExistence type="predicted"/>
<reference evidence="2 3" key="1">
    <citation type="submission" date="2024-01" db="EMBL/GenBank/DDBJ databases">
        <title>Draft genome sequence of Gordonia sp. LSe1-13.</title>
        <authorList>
            <person name="Suphannarot A."/>
            <person name="Mingma R."/>
        </authorList>
    </citation>
    <scope>NUCLEOTIDE SEQUENCE [LARGE SCALE GENOMIC DNA]</scope>
    <source>
        <strain evidence="2 3">LSe1-13</strain>
    </source>
</reference>
<dbReference type="RefSeq" id="WP_330432665.1">
    <property type="nucleotide sequence ID" value="NZ_JAZDUF010000003.1"/>
</dbReference>
<feature type="region of interest" description="Disordered" evidence="1">
    <location>
        <begin position="420"/>
        <end position="451"/>
    </location>
</feature>
<dbReference type="EMBL" id="JAZDUF010000003">
    <property type="protein sequence ID" value="MEE3850992.1"/>
    <property type="molecule type" value="Genomic_DNA"/>
</dbReference>
<dbReference type="Proteomes" id="UP001347146">
    <property type="component" value="Unassembled WGS sequence"/>
</dbReference>
<gene>
    <name evidence="2" type="ORF">VZC37_11655</name>
</gene>
<evidence type="ECO:0000313" key="3">
    <source>
        <dbReference type="Proteomes" id="UP001347146"/>
    </source>
</evidence>
<evidence type="ECO:0000313" key="2">
    <source>
        <dbReference type="EMBL" id="MEE3850992.1"/>
    </source>
</evidence>
<feature type="region of interest" description="Disordered" evidence="1">
    <location>
        <begin position="287"/>
        <end position="363"/>
    </location>
</feature>
<feature type="compositionally biased region" description="Low complexity" evidence="1">
    <location>
        <begin position="288"/>
        <end position="299"/>
    </location>
</feature>
<accession>A0ABU7MD15</accession>